<dbReference type="PROSITE" id="PS51375">
    <property type="entry name" value="PPR"/>
    <property type="match status" value="5"/>
</dbReference>
<protein>
    <submittedName>
        <fullName evidence="4">Leucine-rich PPR motif-containing protein, mitochondrial</fullName>
    </submittedName>
</protein>
<dbReference type="Pfam" id="PF23276">
    <property type="entry name" value="TPR_24"/>
    <property type="match status" value="1"/>
</dbReference>
<organism evidence="4 5">
    <name type="scientific">Geodia barretti</name>
    <name type="common">Barrett's horny sponge</name>
    <dbReference type="NCBI Taxonomy" id="519541"/>
    <lineage>
        <taxon>Eukaryota</taxon>
        <taxon>Metazoa</taxon>
        <taxon>Porifera</taxon>
        <taxon>Demospongiae</taxon>
        <taxon>Heteroscleromorpha</taxon>
        <taxon>Tetractinellida</taxon>
        <taxon>Astrophorina</taxon>
        <taxon>Geodiidae</taxon>
        <taxon>Geodia</taxon>
    </lineage>
</organism>
<feature type="repeat" description="PPR" evidence="2">
    <location>
        <begin position="159"/>
        <end position="193"/>
    </location>
</feature>
<sequence length="990" mass="110634">MMLLRGATLRRLCAFSVRPFTTAVDVGSRPAEIEGVSAGRDSSEVTRYRSFRESNRSRTRARVEGQLHSFLRSRDNEPWSQGPPREAYWLLRSCGSDMILETMATRMELANSMWEEFQKRAPLSVGMYNTLLQVYLQNEHRFDPAHFLEEMEKAGVLPNQGTLVGILSCCCNEGDIEGATKILDQMRSLDMEINENIYASLITGHCRRGDMENGEGMLKVMQENGLCPTATSYAALLCGHADRGDMDRVEQLLEEMRERRVFPSVGVYASLLDRLSLSGHSDLLPRALDLVPDKQLVYNDLYDLACKCTVRRDNKGTLIMLRCLATLVPRTTNMQLGAILIRAMASQGRMLSEMMVMVAELQGLGFGNHVYEEILHSLHTRHDDRDQAMADALSVLQDMLRHGVIVKEHYFYPNLAYYAEKGDLEGAVEGVALMKEAGLKLRRMSFRYLLQASREGGVASESDDFVGDMDRLLAHIKGTPLMLSLVNEVSVFLLDRGMFARAVERLTSVTSEPIDLGPILKAIKNGVNHSKVVDIPGLVSVYVALHSLPSNPDLSRSVAITTSILVQTSPDLAKQFIEELSGNGVDPGEHAYHTLLHSYATPDTVKEFHAMMKCLQSRGLVLRPSIHKQMLELAADLGDPVRAGQAVSAIRRSGQRLSATAFSRYIVANAKSRRIGTALELYERMRSHDLRPSYEAMNHLMVELLRWGDVHGAENMRRDLEEMGYFPGLVLRNAFLGAYSRRDMSKALQEFEALKTAGFKPTAYSYNELMTGYSLHGDTESIRNLFDELQREGIPLDRSLVSRLFDAYVAKGDIDGGLSLVEEFPSLPPHSSSLMAAMQLSLEAGDEEMVGRVRTKMNEVSGEKNTNNMMFFGHLRAGQVTQANKILETEGFSLNSRDLVTFAVDLKRKRKRGEVYAALELLRDKGHHLGDTTSVAWLRVYDILGDIESALALKEELTSAGHTLSDDFLSRLESITTRSHSQTGARERQL</sequence>
<evidence type="ECO:0000259" key="3">
    <source>
        <dbReference type="Pfam" id="PF23276"/>
    </source>
</evidence>
<dbReference type="AlphaFoldDB" id="A0AA35THK0"/>
<dbReference type="GO" id="GO:0005739">
    <property type="term" value="C:mitochondrion"/>
    <property type="evidence" value="ECO:0007669"/>
    <property type="project" value="TreeGrafter"/>
</dbReference>
<evidence type="ECO:0000256" key="2">
    <source>
        <dbReference type="PROSITE-ProRule" id="PRU00708"/>
    </source>
</evidence>
<reference evidence="4" key="1">
    <citation type="submission" date="2023-03" db="EMBL/GenBank/DDBJ databases">
        <authorList>
            <person name="Steffen K."/>
            <person name="Cardenas P."/>
        </authorList>
    </citation>
    <scope>NUCLEOTIDE SEQUENCE</scope>
</reference>
<comment type="caution">
    <text evidence="4">The sequence shown here is derived from an EMBL/GenBank/DDBJ whole genome shotgun (WGS) entry which is preliminary data.</text>
</comment>
<dbReference type="InterPro" id="IPR011990">
    <property type="entry name" value="TPR-like_helical_dom_sf"/>
</dbReference>
<evidence type="ECO:0000313" key="4">
    <source>
        <dbReference type="EMBL" id="CAI8048420.1"/>
    </source>
</evidence>
<keyword evidence="1" id="KW-0677">Repeat</keyword>
<dbReference type="Proteomes" id="UP001174909">
    <property type="component" value="Unassembled WGS sequence"/>
</dbReference>
<feature type="repeat" description="PPR" evidence="2">
    <location>
        <begin position="194"/>
        <end position="228"/>
    </location>
</feature>
<evidence type="ECO:0000313" key="5">
    <source>
        <dbReference type="Proteomes" id="UP001174909"/>
    </source>
</evidence>
<dbReference type="GO" id="GO:0005634">
    <property type="term" value="C:nucleus"/>
    <property type="evidence" value="ECO:0007669"/>
    <property type="project" value="TreeGrafter"/>
</dbReference>
<feature type="repeat" description="PPR" evidence="2">
    <location>
        <begin position="658"/>
        <end position="692"/>
    </location>
</feature>
<dbReference type="InterPro" id="IPR057027">
    <property type="entry name" value="TPR_mt"/>
</dbReference>
<dbReference type="PANTHER" id="PTHR46669">
    <property type="entry name" value="LEUCINE-RICH PPR MOTIF-CONTAINING PROTEIN, MITOCHONDRIAL"/>
    <property type="match status" value="1"/>
</dbReference>
<keyword evidence="5" id="KW-1185">Reference proteome</keyword>
<dbReference type="InterPro" id="IPR002885">
    <property type="entry name" value="PPR_rpt"/>
</dbReference>
<dbReference type="GO" id="GO:0070129">
    <property type="term" value="P:regulation of mitochondrial translation"/>
    <property type="evidence" value="ECO:0007669"/>
    <property type="project" value="TreeGrafter"/>
</dbReference>
<evidence type="ECO:0000256" key="1">
    <source>
        <dbReference type="ARBA" id="ARBA00022737"/>
    </source>
</evidence>
<feature type="repeat" description="PPR" evidence="2">
    <location>
        <begin position="762"/>
        <end position="796"/>
    </location>
</feature>
<feature type="repeat" description="PPR" evidence="2">
    <location>
        <begin position="229"/>
        <end position="263"/>
    </location>
</feature>
<dbReference type="NCBIfam" id="TIGR00756">
    <property type="entry name" value="PPR"/>
    <property type="match status" value="4"/>
</dbReference>
<dbReference type="PANTHER" id="PTHR46669:SF1">
    <property type="entry name" value="LEUCINE-RICH PPR MOTIF-CONTAINING PROTEIN, MITOCHONDRIAL"/>
    <property type="match status" value="1"/>
</dbReference>
<accession>A0AA35THK0</accession>
<dbReference type="Pfam" id="PF01535">
    <property type="entry name" value="PPR"/>
    <property type="match status" value="1"/>
</dbReference>
<feature type="domain" description="Pentatricopeptide repeat-containing protein-mitochondrial" evidence="3">
    <location>
        <begin position="160"/>
        <end position="259"/>
    </location>
</feature>
<proteinExistence type="predicted"/>
<name>A0AA35THK0_GEOBA</name>
<gene>
    <name evidence="4" type="ORF">GBAR_LOCUS26713</name>
</gene>
<dbReference type="GO" id="GO:0003730">
    <property type="term" value="F:mRNA 3'-UTR binding"/>
    <property type="evidence" value="ECO:0007669"/>
    <property type="project" value="TreeGrafter"/>
</dbReference>
<dbReference type="EMBL" id="CASHTH010003728">
    <property type="protein sequence ID" value="CAI8048420.1"/>
    <property type="molecule type" value="Genomic_DNA"/>
</dbReference>
<dbReference type="InterPro" id="IPR033490">
    <property type="entry name" value="LRP130"/>
</dbReference>
<dbReference type="Gene3D" id="1.25.40.10">
    <property type="entry name" value="Tetratricopeptide repeat domain"/>
    <property type="match status" value="4"/>
</dbReference>